<dbReference type="Gene3D" id="3.40.50.2300">
    <property type="match status" value="2"/>
</dbReference>
<evidence type="ECO:0000256" key="1">
    <source>
        <dbReference type="ARBA" id="ARBA00023015"/>
    </source>
</evidence>
<dbReference type="Pfam" id="PF13377">
    <property type="entry name" value="Peripla_BP_3"/>
    <property type="match status" value="1"/>
</dbReference>
<dbReference type="PANTHER" id="PTHR30146:SF109">
    <property type="entry name" value="HTH-TYPE TRANSCRIPTIONAL REGULATOR GALS"/>
    <property type="match status" value="1"/>
</dbReference>
<keyword evidence="6" id="KW-1185">Reference proteome</keyword>
<evidence type="ECO:0000313" key="6">
    <source>
        <dbReference type="Proteomes" id="UP000005723"/>
    </source>
</evidence>
<accession>D4DYJ1</accession>
<comment type="caution">
    <text evidence="5">The sequence shown here is derived from an EMBL/GenBank/DDBJ whole genome shotgun (WGS) entry which is preliminary data.</text>
</comment>
<sequence>MANQHKEQRFMSIEKVAKIAGVSPATVSRVLNGQQIVKPATRDRVLAAIRECDYQPNLLARQLRTARSRMLLVLVSNITNPFCSLVVRGIEEEAERHGYHILLCNSESNPTRESAYLKLLSGKVVDGVITMDAVSCLPGLTAMIGDFPWVQCGEGDPEFRASSVTIDNHQAAFAGVRLLADKGRQRIALINSDMRYLYSQQREQGYLRALADFGLSYHRVEYVDGLEYAAGAQAMNRLLADAQPPDAVFAISDVVAGGAMSALHQRGLRIPQDVAIIGFDGVPFGAITTPPLSTIEQPMHQFGIRSVQLLLAKIKDPQLAPSNEVLDWRLVERGTT</sequence>
<organism evidence="5 6">
    <name type="scientific">Serratia odorifera DSM 4582</name>
    <dbReference type="NCBI Taxonomy" id="667129"/>
    <lineage>
        <taxon>Bacteria</taxon>
        <taxon>Pseudomonadati</taxon>
        <taxon>Pseudomonadota</taxon>
        <taxon>Gammaproteobacteria</taxon>
        <taxon>Enterobacterales</taxon>
        <taxon>Yersiniaceae</taxon>
        <taxon>Serratia</taxon>
    </lineage>
</organism>
<keyword evidence="1" id="KW-0805">Transcription regulation</keyword>
<name>D4DYJ1_SEROD</name>
<dbReference type="CDD" id="cd06284">
    <property type="entry name" value="PBP1_LacI-like"/>
    <property type="match status" value="1"/>
</dbReference>
<feature type="domain" description="HTH lacI-type" evidence="4">
    <location>
        <begin position="11"/>
        <end position="65"/>
    </location>
</feature>
<dbReference type="EMBL" id="ADBY01000019">
    <property type="protein sequence ID" value="EFE97378.1"/>
    <property type="molecule type" value="Genomic_DNA"/>
</dbReference>
<reference evidence="5 6" key="1">
    <citation type="submission" date="2010-01" db="EMBL/GenBank/DDBJ databases">
        <authorList>
            <person name="Muzny D."/>
            <person name="Qin X."/>
            <person name="Deng J."/>
            <person name="Jiang H."/>
            <person name="Liu Y."/>
            <person name="Qu J."/>
            <person name="Song X.-Z."/>
            <person name="Zhang L."/>
            <person name="Thornton R."/>
            <person name="Coyle M."/>
            <person name="Francisco L."/>
            <person name="Jackson L."/>
            <person name="Javaid M."/>
            <person name="Korchina V."/>
            <person name="Kovar C."/>
            <person name="Mata R."/>
            <person name="Mathew T."/>
            <person name="Ngo R."/>
            <person name="Nguyen L."/>
            <person name="Nguyen N."/>
            <person name="Okwuonu G."/>
            <person name="Ongeri F."/>
            <person name="Pham C."/>
            <person name="Simmons D."/>
            <person name="Wilczek-Boney K."/>
            <person name="Hale W."/>
            <person name="Jakkamsetti A."/>
            <person name="Pham P."/>
            <person name="Ruth R."/>
            <person name="San Lucas F."/>
            <person name="Warren J."/>
            <person name="Zhang J."/>
            <person name="Zhao Z."/>
            <person name="Zhou C."/>
            <person name="Zhu D."/>
            <person name="Lee S."/>
            <person name="Bess C."/>
            <person name="Blankenburg K."/>
            <person name="Forbes L."/>
            <person name="Fu Q."/>
            <person name="Gubbala S."/>
            <person name="Hirani K."/>
            <person name="Jayaseelan J.C."/>
            <person name="Lara F."/>
            <person name="Munidasa M."/>
            <person name="Palculict T."/>
            <person name="Patil S."/>
            <person name="Pu L.-L."/>
            <person name="Saada N."/>
            <person name="Tang L."/>
            <person name="Weissenberger G."/>
            <person name="Zhu Y."/>
            <person name="Hemphill L."/>
            <person name="Shang Y."/>
            <person name="Youmans B."/>
            <person name="Ayvaz T."/>
            <person name="Ross M."/>
            <person name="Santibanez J."/>
            <person name="Aqrawi P."/>
            <person name="Gross S."/>
            <person name="Joshi V."/>
            <person name="Fowler G."/>
            <person name="Nazareth L."/>
            <person name="Reid J."/>
            <person name="Worley K."/>
            <person name="Petrosino J."/>
            <person name="Highlander S."/>
            <person name="Gibbs R."/>
        </authorList>
    </citation>
    <scope>NUCLEOTIDE SEQUENCE [LARGE SCALE GENOMIC DNA]</scope>
    <source>
        <strain evidence="5 6">DSM 4582</strain>
    </source>
</reference>
<proteinExistence type="predicted"/>
<dbReference type="PANTHER" id="PTHR30146">
    <property type="entry name" value="LACI-RELATED TRANSCRIPTIONAL REPRESSOR"/>
    <property type="match status" value="1"/>
</dbReference>
<dbReference type="CDD" id="cd01392">
    <property type="entry name" value="HTH_LacI"/>
    <property type="match status" value="1"/>
</dbReference>
<dbReference type="GO" id="GO:0003700">
    <property type="term" value="F:DNA-binding transcription factor activity"/>
    <property type="evidence" value="ECO:0007669"/>
    <property type="project" value="TreeGrafter"/>
</dbReference>
<dbReference type="SMART" id="SM00354">
    <property type="entry name" value="HTH_LACI"/>
    <property type="match status" value="1"/>
</dbReference>
<dbReference type="SUPFAM" id="SSF47413">
    <property type="entry name" value="lambda repressor-like DNA-binding domains"/>
    <property type="match status" value="1"/>
</dbReference>
<evidence type="ECO:0000259" key="4">
    <source>
        <dbReference type="PROSITE" id="PS50932"/>
    </source>
</evidence>
<gene>
    <name evidence="5" type="primary">purR</name>
    <name evidence="5" type="ORF">HMPREF0758_0991</name>
</gene>
<dbReference type="InterPro" id="IPR028082">
    <property type="entry name" value="Peripla_BP_I"/>
</dbReference>
<dbReference type="Gene3D" id="1.10.260.40">
    <property type="entry name" value="lambda repressor-like DNA-binding domains"/>
    <property type="match status" value="1"/>
</dbReference>
<evidence type="ECO:0000256" key="3">
    <source>
        <dbReference type="ARBA" id="ARBA00023163"/>
    </source>
</evidence>
<dbReference type="GO" id="GO:0000976">
    <property type="term" value="F:transcription cis-regulatory region binding"/>
    <property type="evidence" value="ECO:0007669"/>
    <property type="project" value="TreeGrafter"/>
</dbReference>
<dbReference type="HOGENOM" id="CLU_037628_6_2_6"/>
<dbReference type="AlphaFoldDB" id="D4DYJ1"/>
<keyword evidence="3" id="KW-0804">Transcription</keyword>
<keyword evidence="2" id="KW-0238">DNA-binding</keyword>
<protein>
    <submittedName>
        <fullName evidence="5">Sugar-binding domain protein</fullName>
    </submittedName>
</protein>
<dbReference type="SUPFAM" id="SSF53822">
    <property type="entry name" value="Periplasmic binding protein-like I"/>
    <property type="match status" value="1"/>
</dbReference>
<dbReference type="Proteomes" id="UP000005723">
    <property type="component" value="Unassembled WGS sequence"/>
</dbReference>
<evidence type="ECO:0000256" key="2">
    <source>
        <dbReference type="ARBA" id="ARBA00023125"/>
    </source>
</evidence>
<dbReference type="PROSITE" id="PS50932">
    <property type="entry name" value="HTH_LACI_2"/>
    <property type="match status" value="1"/>
</dbReference>
<dbReference type="Pfam" id="PF00356">
    <property type="entry name" value="LacI"/>
    <property type="match status" value="1"/>
</dbReference>
<evidence type="ECO:0000313" key="5">
    <source>
        <dbReference type="EMBL" id="EFE97378.1"/>
    </source>
</evidence>
<dbReference type="InterPro" id="IPR046335">
    <property type="entry name" value="LacI/GalR-like_sensor"/>
</dbReference>
<dbReference type="STRING" id="667129.HMPREF0758_0991"/>
<dbReference type="InterPro" id="IPR010982">
    <property type="entry name" value="Lambda_DNA-bd_dom_sf"/>
</dbReference>
<dbReference type="InterPro" id="IPR000843">
    <property type="entry name" value="HTH_LacI"/>
</dbReference>